<dbReference type="EMBL" id="KZ415468">
    <property type="protein sequence ID" value="PIO53297.1"/>
    <property type="molecule type" value="Genomic_DNA"/>
</dbReference>
<organism evidence="2 3">
    <name type="scientific">Teladorsagia circumcincta</name>
    <name type="common">Brown stomach worm</name>
    <name type="synonym">Ostertagia circumcincta</name>
    <dbReference type="NCBI Taxonomy" id="45464"/>
    <lineage>
        <taxon>Eukaryota</taxon>
        <taxon>Metazoa</taxon>
        <taxon>Ecdysozoa</taxon>
        <taxon>Nematoda</taxon>
        <taxon>Chromadorea</taxon>
        <taxon>Rhabditida</taxon>
        <taxon>Rhabditina</taxon>
        <taxon>Rhabditomorpha</taxon>
        <taxon>Strongyloidea</taxon>
        <taxon>Trichostrongylidae</taxon>
        <taxon>Teladorsagia</taxon>
    </lineage>
</organism>
<dbReference type="AlphaFoldDB" id="A0A2G9T5P3"/>
<reference evidence="2 3" key="1">
    <citation type="submission" date="2015-09" db="EMBL/GenBank/DDBJ databases">
        <title>Draft genome of the parasitic nematode Teladorsagia circumcincta isolate WARC Sus (inbred).</title>
        <authorList>
            <person name="Mitreva M."/>
        </authorList>
    </citation>
    <scope>NUCLEOTIDE SEQUENCE [LARGE SCALE GENOMIC DNA]</scope>
    <source>
        <strain evidence="2 3">S</strain>
    </source>
</reference>
<evidence type="ECO:0000256" key="1">
    <source>
        <dbReference type="SAM" id="MobiDB-lite"/>
    </source>
</evidence>
<feature type="region of interest" description="Disordered" evidence="1">
    <location>
        <begin position="26"/>
        <end position="62"/>
    </location>
</feature>
<keyword evidence="3" id="KW-1185">Reference proteome</keyword>
<proteinExistence type="predicted"/>
<sequence>MKPAQPVIDLEADVPIIREQVVTEGPAAKKRKELKEEGEVTDDSSESMSIICVDDEVSSAEA</sequence>
<feature type="compositionally biased region" description="Acidic residues" evidence="1">
    <location>
        <begin position="53"/>
        <end position="62"/>
    </location>
</feature>
<feature type="non-terminal residue" evidence="2">
    <location>
        <position position="62"/>
    </location>
</feature>
<dbReference type="Proteomes" id="UP000230423">
    <property type="component" value="Unassembled WGS sequence"/>
</dbReference>
<evidence type="ECO:0000313" key="3">
    <source>
        <dbReference type="Proteomes" id="UP000230423"/>
    </source>
</evidence>
<gene>
    <name evidence="2" type="ORF">TELCIR_25372</name>
</gene>
<evidence type="ECO:0000313" key="2">
    <source>
        <dbReference type="EMBL" id="PIO53297.1"/>
    </source>
</evidence>
<accession>A0A2G9T5P3</accession>
<name>A0A2G9T5P3_TELCI</name>
<protein>
    <submittedName>
        <fullName evidence="2">Uncharacterized protein</fullName>
    </submittedName>
</protein>